<accession>A0AAD6XIM8</accession>
<comment type="caution">
    <text evidence="2">The sequence shown here is derived from an EMBL/GenBank/DDBJ whole genome shotgun (WGS) entry which is preliminary data.</text>
</comment>
<dbReference type="AlphaFoldDB" id="A0AAD6XIM8"/>
<dbReference type="EMBL" id="JARJCN010000115">
    <property type="protein sequence ID" value="KAJ7073375.1"/>
    <property type="molecule type" value="Genomic_DNA"/>
</dbReference>
<sequence length="185" mass="19686">MAALRQSTARYAECSHTRYSAVLPIAALFSAGPPSQHTSHAVFTRSDSYSLCGTLAPRNSPVPSVSPPSRSVSNPSERYDTYTKLKHIATLVSLSLYSPCTLAPSPYCPLARRLAAAAPTLFSYSQTQPPPPAPDNQRSYTLPPHPTPAPGLSAPLFSRSCISLACAVPARISRARGTHGTRVPD</sequence>
<evidence type="ECO:0000313" key="3">
    <source>
        <dbReference type="Proteomes" id="UP001222325"/>
    </source>
</evidence>
<feature type="region of interest" description="Disordered" evidence="1">
    <location>
        <begin position="123"/>
        <end position="148"/>
    </location>
</feature>
<protein>
    <submittedName>
        <fullName evidence="2">Uncharacterized protein</fullName>
    </submittedName>
</protein>
<organism evidence="2 3">
    <name type="scientific">Mycena belliarum</name>
    <dbReference type="NCBI Taxonomy" id="1033014"/>
    <lineage>
        <taxon>Eukaryota</taxon>
        <taxon>Fungi</taxon>
        <taxon>Dikarya</taxon>
        <taxon>Basidiomycota</taxon>
        <taxon>Agaricomycotina</taxon>
        <taxon>Agaricomycetes</taxon>
        <taxon>Agaricomycetidae</taxon>
        <taxon>Agaricales</taxon>
        <taxon>Marasmiineae</taxon>
        <taxon>Mycenaceae</taxon>
        <taxon>Mycena</taxon>
    </lineage>
</organism>
<dbReference type="Proteomes" id="UP001222325">
    <property type="component" value="Unassembled WGS sequence"/>
</dbReference>
<evidence type="ECO:0000313" key="2">
    <source>
        <dbReference type="EMBL" id="KAJ7073375.1"/>
    </source>
</evidence>
<keyword evidence="3" id="KW-1185">Reference proteome</keyword>
<proteinExistence type="predicted"/>
<evidence type="ECO:0000256" key="1">
    <source>
        <dbReference type="SAM" id="MobiDB-lite"/>
    </source>
</evidence>
<reference evidence="2" key="1">
    <citation type="submission" date="2023-03" db="EMBL/GenBank/DDBJ databases">
        <title>Massive genome expansion in bonnet fungi (Mycena s.s.) driven by repeated elements and novel gene families across ecological guilds.</title>
        <authorList>
            <consortium name="Lawrence Berkeley National Laboratory"/>
            <person name="Harder C.B."/>
            <person name="Miyauchi S."/>
            <person name="Viragh M."/>
            <person name="Kuo A."/>
            <person name="Thoen E."/>
            <person name="Andreopoulos B."/>
            <person name="Lu D."/>
            <person name="Skrede I."/>
            <person name="Drula E."/>
            <person name="Henrissat B."/>
            <person name="Morin E."/>
            <person name="Kohler A."/>
            <person name="Barry K."/>
            <person name="LaButti K."/>
            <person name="Morin E."/>
            <person name="Salamov A."/>
            <person name="Lipzen A."/>
            <person name="Mereny Z."/>
            <person name="Hegedus B."/>
            <person name="Baldrian P."/>
            <person name="Stursova M."/>
            <person name="Weitz H."/>
            <person name="Taylor A."/>
            <person name="Grigoriev I.V."/>
            <person name="Nagy L.G."/>
            <person name="Martin F."/>
            <person name="Kauserud H."/>
        </authorList>
    </citation>
    <scope>NUCLEOTIDE SEQUENCE</scope>
    <source>
        <strain evidence="2">CBHHK173m</strain>
    </source>
</reference>
<gene>
    <name evidence="2" type="ORF">B0H15DRAFT_869087</name>
</gene>
<name>A0AAD6XIM8_9AGAR</name>